<feature type="domain" description="Sulfotransferase" evidence="2">
    <location>
        <begin position="2"/>
        <end position="40"/>
    </location>
</feature>
<dbReference type="AlphaFoldDB" id="A0A7L2RUT5"/>
<name>A0A7L2RUT5_9PASS</name>
<sequence>MDHSQGRFMRKGVVGDWRDHFSPQQNTLFNQRYQEEMGDMELPTQWPMA</sequence>
<dbReference type="InterPro" id="IPR000863">
    <property type="entry name" value="Sulfotransferase_dom"/>
</dbReference>
<comment type="caution">
    <text evidence="3">The sequence shown here is derived from an EMBL/GenBank/DDBJ whole genome shotgun (WGS) entry which is preliminary data.</text>
</comment>
<protein>
    <recommendedName>
        <fullName evidence="1">Sulfotransferase</fullName>
        <ecNumber evidence="1">2.8.2.-</ecNumber>
    </recommendedName>
</protein>
<dbReference type="SUPFAM" id="SSF52540">
    <property type="entry name" value="P-loop containing nucleoside triphosphate hydrolases"/>
    <property type="match status" value="1"/>
</dbReference>
<dbReference type="OrthoDB" id="205623at2759"/>
<proteinExistence type="inferred from homology"/>
<dbReference type="Gene3D" id="3.40.50.300">
    <property type="entry name" value="P-loop containing nucleotide triphosphate hydrolases"/>
    <property type="match status" value="1"/>
</dbReference>
<evidence type="ECO:0000256" key="1">
    <source>
        <dbReference type="RuleBase" id="RU361155"/>
    </source>
</evidence>
<evidence type="ECO:0000313" key="3">
    <source>
        <dbReference type="EMBL" id="NXS12969.1"/>
    </source>
</evidence>
<reference evidence="3 4" key="1">
    <citation type="submission" date="2019-09" db="EMBL/GenBank/DDBJ databases">
        <title>Bird 10,000 Genomes (B10K) Project - Family phase.</title>
        <authorList>
            <person name="Zhang G."/>
        </authorList>
    </citation>
    <scope>NUCLEOTIDE SEQUENCE [LARGE SCALE GENOMIC DNA]</scope>
    <source>
        <strain evidence="3">B10K-DU-002-79</strain>
    </source>
</reference>
<feature type="non-terminal residue" evidence="3">
    <location>
        <position position="1"/>
    </location>
</feature>
<dbReference type="InterPro" id="IPR027417">
    <property type="entry name" value="P-loop_NTPase"/>
</dbReference>
<keyword evidence="1 3" id="KW-0808">Transferase</keyword>
<keyword evidence="4" id="KW-1185">Reference proteome</keyword>
<dbReference type="Proteomes" id="UP000560066">
    <property type="component" value="Unassembled WGS sequence"/>
</dbReference>
<evidence type="ECO:0000313" key="4">
    <source>
        <dbReference type="Proteomes" id="UP000560066"/>
    </source>
</evidence>
<gene>
    <name evidence="3" type="primary">Sult1b1</name>
    <name evidence="3" type="ORF">NEOCOR_R08926</name>
</gene>
<dbReference type="EMBL" id="VYZS01314597">
    <property type="protein sequence ID" value="NXS12969.1"/>
    <property type="molecule type" value="Genomic_DNA"/>
</dbReference>
<accession>A0A7L2RUT5</accession>
<dbReference type="GO" id="GO:0008146">
    <property type="term" value="F:sulfotransferase activity"/>
    <property type="evidence" value="ECO:0007669"/>
    <property type="project" value="InterPro"/>
</dbReference>
<comment type="similarity">
    <text evidence="1">Belongs to the sulfotransferase 1 family.</text>
</comment>
<dbReference type="Pfam" id="PF00685">
    <property type="entry name" value="Sulfotransfer_1"/>
    <property type="match status" value="1"/>
</dbReference>
<dbReference type="EC" id="2.8.2.-" evidence="1"/>
<feature type="non-terminal residue" evidence="3">
    <location>
        <position position="49"/>
    </location>
</feature>
<evidence type="ECO:0000259" key="2">
    <source>
        <dbReference type="Pfam" id="PF00685"/>
    </source>
</evidence>
<organism evidence="3 4">
    <name type="scientific">Neodrepanis coruscans</name>
    <name type="common">wattled asity</name>
    <dbReference type="NCBI Taxonomy" id="254563"/>
    <lineage>
        <taxon>Eukaryota</taxon>
        <taxon>Metazoa</taxon>
        <taxon>Chordata</taxon>
        <taxon>Craniata</taxon>
        <taxon>Vertebrata</taxon>
        <taxon>Euteleostomi</taxon>
        <taxon>Archelosauria</taxon>
        <taxon>Archosauria</taxon>
        <taxon>Dinosauria</taxon>
        <taxon>Saurischia</taxon>
        <taxon>Theropoda</taxon>
        <taxon>Coelurosauria</taxon>
        <taxon>Aves</taxon>
        <taxon>Neognathae</taxon>
        <taxon>Neoaves</taxon>
        <taxon>Telluraves</taxon>
        <taxon>Australaves</taxon>
        <taxon>Passeriformes</taxon>
        <taxon>Philepittidae</taxon>
        <taxon>Neodrepanis</taxon>
    </lineage>
</organism>